<dbReference type="Pfam" id="PF18570">
    <property type="entry name" value="Nup54_57_C"/>
    <property type="match status" value="1"/>
</dbReference>
<evidence type="ECO:0000256" key="4">
    <source>
        <dbReference type="SAM" id="MobiDB-lite"/>
    </source>
</evidence>
<accession>A0A0B1P3U6</accession>
<feature type="compositionally biased region" description="Polar residues" evidence="4">
    <location>
        <begin position="46"/>
        <end position="77"/>
    </location>
</feature>
<reference evidence="6 7" key="1">
    <citation type="journal article" date="2014" name="BMC Genomics">
        <title>Adaptive genomic structural variation in the grape powdery mildew pathogen, Erysiphe necator.</title>
        <authorList>
            <person name="Jones L."/>
            <person name="Riaz S."/>
            <person name="Morales-Cruz A."/>
            <person name="Amrine K.C."/>
            <person name="McGuire B."/>
            <person name="Gubler W.D."/>
            <person name="Walker M.A."/>
            <person name="Cantu D."/>
        </authorList>
    </citation>
    <scope>NUCLEOTIDE SEQUENCE [LARGE SCALE GENOMIC DNA]</scope>
    <source>
        <strain evidence="7">c</strain>
    </source>
</reference>
<dbReference type="GO" id="GO:0044613">
    <property type="term" value="C:nuclear pore central transport channel"/>
    <property type="evidence" value="ECO:0007669"/>
    <property type="project" value="TreeGrafter"/>
</dbReference>
<evidence type="ECO:0000256" key="3">
    <source>
        <dbReference type="ARBA" id="ARBA00023242"/>
    </source>
</evidence>
<dbReference type="HOGENOM" id="CLU_023804_0_1_1"/>
<evidence type="ECO:0000313" key="6">
    <source>
        <dbReference type="EMBL" id="KHJ31304.1"/>
    </source>
</evidence>
<gene>
    <name evidence="6" type="ORF">EV44_g5195</name>
</gene>
<dbReference type="GO" id="GO:0017056">
    <property type="term" value="F:structural constituent of nuclear pore"/>
    <property type="evidence" value="ECO:0007669"/>
    <property type="project" value="TreeGrafter"/>
</dbReference>
<evidence type="ECO:0000256" key="1">
    <source>
        <dbReference type="ARBA" id="ARBA00004123"/>
    </source>
</evidence>
<keyword evidence="2" id="KW-0813">Transport</keyword>
<protein>
    <submittedName>
        <fullName evidence="6">Putative nucleoporin nup44 protein</fullName>
    </submittedName>
</protein>
<feature type="compositionally biased region" description="Polar residues" evidence="4">
    <location>
        <begin position="1"/>
        <end position="39"/>
    </location>
</feature>
<dbReference type="InterPro" id="IPR025712">
    <property type="entry name" value="Nup54_alpha-helical_dom"/>
</dbReference>
<dbReference type="GO" id="GO:0006999">
    <property type="term" value="P:nuclear pore organization"/>
    <property type="evidence" value="ECO:0007669"/>
    <property type="project" value="TreeGrafter"/>
</dbReference>
<proteinExistence type="predicted"/>
<feature type="compositionally biased region" description="Polar residues" evidence="4">
    <location>
        <begin position="362"/>
        <end position="373"/>
    </location>
</feature>
<evidence type="ECO:0000259" key="5">
    <source>
        <dbReference type="Pfam" id="PF13874"/>
    </source>
</evidence>
<keyword evidence="3" id="KW-0539">Nucleus</keyword>
<evidence type="ECO:0000256" key="2">
    <source>
        <dbReference type="ARBA" id="ARBA00022448"/>
    </source>
</evidence>
<dbReference type="Pfam" id="PF13874">
    <property type="entry name" value="Nup54"/>
    <property type="match status" value="1"/>
</dbReference>
<dbReference type="PANTHER" id="PTHR13000">
    <property type="entry name" value="NUCLEOPORIN P54"/>
    <property type="match status" value="1"/>
</dbReference>
<keyword evidence="7" id="KW-1185">Reference proteome</keyword>
<comment type="caution">
    <text evidence="6">The sequence shown here is derived from an EMBL/GenBank/DDBJ whole genome shotgun (WGS) entry which is preliminary data.</text>
</comment>
<feature type="region of interest" description="Disordered" evidence="4">
    <location>
        <begin position="345"/>
        <end position="373"/>
    </location>
</feature>
<feature type="region of interest" description="Disordered" evidence="4">
    <location>
        <begin position="1"/>
        <end position="77"/>
    </location>
</feature>
<name>A0A0B1P3U6_UNCNE</name>
<dbReference type="Proteomes" id="UP000030854">
    <property type="component" value="Unassembled WGS sequence"/>
</dbReference>
<organism evidence="6 7">
    <name type="scientific">Uncinula necator</name>
    <name type="common">Grape powdery mildew</name>
    <dbReference type="NCBI Taxonomy" id="52586"/>
    <lineage>
        <taxon>Eukaryota</taxon>
        <taxon>Fungi</taxon>
        <taxon>Dikarya</taxon>
        <taxon>Ascomycota</taxon>
        <taxon>Pezizomycotina</taxon>
        <taxon>Leotiomycetes</taxon>
        <taxon>Erysiphales</taxon>
        <taxon>Erysiphaceae</taxon>
        <taxon>Erysiphe</taxon>
    </lineage>
</organism>
<dbReference type="Gene3D" id="1.20.5.3600">
    <property type="match status" value="1"/>
</dbReference>
<comment type="subcellular location">
    <subcellularLocation>
        <location evidence="1">Nucleus</location>
    </subcellularLocation>
</comment>
<dbReference type="AlphaFoldDB" id="A0A0B1P3U6"/>
<dbReference type="EMBL" id="JNVN01003009">
    <property type="protein sequence ID" value="KHJ31304.1"/>
    <property type="molecule type" value="Genomic_DNA"/>
</dbReference>
<dbReference type="STRING" id="52586.A0A0B1P3U6"/>
<dbReference type="GO" id="GO:0006607">
    <property type="term" value="P:NLS-bearing protein import into nucleus"/>
    <property type="evidence" value="ECO:0007669"/>
    <property type="project" value="TreeGrafter"/>
</dbReference>
<dbReference type="PANTHER" id="PTHR13000:SF0">
    <property type="entry name" value="NUCLEOPORIN P54"/>
    <property type="match status" value="1"/>
</dbReference>
<dbReference type="InterPro" id="IPR024864">
    <property type="entry name" value="Nup54/Nup57/Nup44"/>
</dbReference>
<dbReference type="Gene3D" id="1.20.5.490">
    <property type="entry name" value="Single helix bin"/>
    <property type="match status" value="1"/>
</dbReference>
<feature type="domain" description="Nucleoporin Nup54 alpha-helical" evidence="5">
    <location>
        <begin position="149"/>
        <end position="285"/>
    </location>
</feature>
<dbReference type="GO" id="GO:0036228">
    <property type="term" value="P:protein localization to nuclear inner membrane"/>
    <property type="evidence" value="ECO:0007669"/>
    <property type="project" value="TreeGrafter"/>
</dbReference>
<dbReference type="OMA" id="SCVFKHY"/>
<evidence type="ECO:0000313" key="7">
    <source>
        <dbReference type="Proteomes" id="UP000030854"/>
    </source>
</evidence>
<sequence length="373" mass="42177">MQQSGVFTGFGQSQQSKGPQLTSSLFGTPSQPTQNQQQGGIFGGLSSDQNNQSSQIGLNNFPSLGQSNQFQQASNSTLGQSQVQLQPLLQLGRSGIWQPNSSISPREKSVPEQMAAVFEKWDTNNPNCVFKYYFYNKVDDNMAPYYRPGPNEDPKAWDEALSNKPDKGYIPVLCVGFAQIGERIKLQQRNLANFNARLHEINNSLSRMMQDHETKFSIKVMDARRKHTVLKQRCIALATKVQVLRNRGYALGGDEEELKIKLLSLERQVNDPALGARGEEIWARMLAVQDRAKVLNSESLKAGLEVTNTMDEEFTRRSKKILEDYHTQLLHLSAELESIKRDYEEWQNDPSNPSPKTDDSSKNININRSFQYI</sequence>